<dbReference type="AlphaFoldDB" id="A0A0E9RWE8"/>
<proteinExistence type="predicted"/>
<reference evidence="1" key="2">
    <citation type="journal article" date="2015" name="Fish Shellfish Immunol.">
        <title>Early steps in the European eel (Anguilla anguilla)-Vibrio vulnificus interaction in the gills: Role of the RtxA13 toxin.</title>
        <authorList>
            <person name="Callol A."/>
            <person name="Pajuelo D."/>
            <person name="Ebbesson L."/>
            <person name="Teles M."/>
            <person name="MacKenzie S."/>
            <person name="Amaro C."/>
        </authorList>
    </citation>
    <scope>NUCLEOTIDE SEQUENCE</scope>
</reference>
<name>A0A0E9RWE8_ANGAN</name>
<reference evidence="1" key="1">
    <citation type="submission" date="2014-11" db="EMBL/GenBank/DDBJ databases">
        <authorList>
            <person name="Amaro Gonzalez C."/>
        </authorList>
    </citation>
    <scope>NUCLEOTIDE SEQUENCE</scope>
</reference>
<protein>
    <submittedName>
        <fullName evidence="1">Uncharacterized protein</fullName>
    </submittedName>
</protein>
<accession>A0A0E9RWE8</accession>
<dbReference type="EMBL" id="GBXM01075390">
    <property type="protein sequence ID" value="JAH33187.1"/>
    <property type="molecule type" value="Transcribed_RNA"/>
</dbReference>
<evidence type="ECO:0000313" key="1">
    <source>
        <dbReference type="EMBL" id="JAH33187.1"/>
    </source>
</evidence>
<sequence>MFKLLCCARLSHIMRVQ</sequence>
<organism evidence="1">
    <name type="scientific">Anguilla anguilla</name>
    <name type="common">European freshwater eel</name>
    <name type="synonym">Muraena anguilla</name>
    <dbReference type="NCBI Taxonomy" id="7936"/>
    <lineage>
        <taxon>Eukaryota</taxon>
        <taxon>Metazoa</taxon>
        <taxon>Chordata</taxon>
        <taxon>Craniata</taxon>
        <taxon>Vertebrata</taxon>
        <taxon>Euteleostomi</taxon>
        <taxon>Actinopterygii</taxon>
        <taxon>Neopterygii</taxon>
        <taxon>Teleostei</taxon>
        <taxon>Anguilliformes</taxon>
        <taxon>Anguillidae</taxon>
        <taxon>Anguilla</taxon>
    </lineage>
</organism>